<protein>
    <recommendedName>
        <fullName evidence="4">Serine--tRNA ligase</fullName>
    </recommendedName>
</protein>
<evidence type="ECO:0000313" key="2">
    <source>
        <dbReference type="EMBL" id="KAL0166006.1"/>
    </source>
</evidence>
<name>A0ABD0NY96_CIRMR</name>
<evidence type="ECO:0008006" key="4">
    <source>
        <dbReference type="Google" id="ProtNLM"/>
    </source>
</evidence>
<organism evidence="2 3">
    <name type="scientific">Cirrhinus mrigala</name>
    <name type="common">Mrigala</name>
    <dbReference type="NCBI Taxonomy" id="683832"/>
    <lineage>
        <taxon>Eukaryota</taxon>
        <taxon>Metazoa</taxon>
        <taxon>Chordata</taxon>
        <taxon>Craniata</taxon>
        <taxon>Vertebrata</taxon>
        <taxon>Euteleostomi</taxon>
        <taxon>Actinopterygii</taxon>
        <taxon>Neopterygii</taxon>
        <taxon>Teleostei</taxon>
        <taxon>Ostariophysi</taxon>
        <taxon>Cypriniformes</taxon>
        <taxon>Cyprinidae</taxon>
        <taxon>Labeoninae</taxon>
        <taxon>Labeonini</taxon>
        <taxon>Cirrhinus</taxon>
    </lineage>
</organism>
<gene>
    <name evidence="2" type="ORF">M9458_037850</name>
</gene>
<proteinExistence type="predicted"/>
<dbReference type="PANTHER" id="PTHR19211">
    <property type="entry name" value="ATP-BINDING TRANSPORT PROTEIN-RELATED"/>
    <property type="match status" value="1"/>
</dbReference>
<dbReference type="InterPro" id="IPR050611">
    <property type="entry name" value="ABCF"/>
</dbReference>
<evidence type="ECO:0000313" key="3">
    <source>
        <dbReference type="Proteomes" id="UP001529510"/>
    </source>
</evidence>
<comment type="caution">
    <text evidence="2">The sequence shown here is derived from an EMBL/GenBank/DDBJ whole genome shotgun (WGS) entry which is preliminary data.</text>
</comment>
<keyword evidence="3" id="KW-1185">Reference proteome</keyword>
<reference evidence="2 3" key="1">
    <citation type="submission" date="2024-05" db="EMBL/GenBank/DDBJ databases">
        <title>Genome sequencing and assembly of Indian major carp, Cirrhinus mrigala (Hamilton, 1822).</title>
        <authorList>
            <person name="Mohindra V."/>
            <person name="Chowdhury L.M."/>
            <person name="Lal K."/>
            <person name="Jena J.K."/>
        </authorList>
    </citation>
    <scope>NUCLEOTIDE SEQUENCE [LARGE SCALE GENOMIC DNA]</scope>
    <source>
        <strain evidence="2">CM1030</strain>
        <tissue evidence="2">Blood</tissue>
    </source>
</reference>
<accession>A0ABD0NY96</accession>
<feature type="non-terminal residue" evidence="2">
    <location>
        <position position="1"/>
    </location>
</feature>
<dbReference type="PANTHER" id="PTHR19211:SF14">
    <property type="entry name" value="ATP-BINDING CASSETTE SUB-FAMILY F MEMBER 1"/>
    <property type="match status" value="1"/>
</dbReference>
<keyword evidence="1" id="KW-0677">Repeat</keyword>
<evidence type="ECO:0000256" key="1">
    <source>
        <dbReference type="ARBA" id="ARBA00022737"/>
    </source>
</evidence>
<dbReference type="Proteomes" id="UP001529510">
    <property type="component" value="Unassembled WGS sequence"/>
</dbReference>
<dbReference type="EMBL" id="JAMKFB020000019">
    <property type="protein sequence ID" value="KAL0166006.1"/>
    <property type="molecule type" value="Genomic_DNA"/>
</dbReference>
<sequence>VVADDTPAVQAVLKADTRRLKLLEEERQLQSRLEKGDDSVSERLDKVYEELRAIGAAAAEAKARRILAGLSFTPEMQNRATK</sequence>
<dbReference type="AlphaFoldDB" id="A0ABD0NY96"/>
<feature type="non-terminal residue" evidence="2">
    <location>
        <position position="82"/>
    </location>
</feature>